<organism evidence="1">
    <name type="scientific">uncultured Caudovirales phage</name>
    <dbReference type="NCBI Taxonomy" id="2100421"/>
    <lineage>
        <taxon>Viruses</taxon>
        <taxon>Duplodnaviria</taxon>
        <taxon>Heunggongvirae</taxon>
        <taxon>Uroviricota</taxon>
        <taxon>Caudoviricetes</taxon>
        <taxon>Peduoviridae</taxon>
        <taxon>Maltschvirus</taxon>
        <taxon>Maltschvirus maltsch</taxon>
    </lineage>
</organism>
<accession>A0A6J5MTH1</accession>
<dbReference type="EMBL" id="LR796489">
    <property type="protein sequence ID" value="CAB4146889.1"/>
    <property type="molecule type" value="Genomic_DNA"/>
</dbReference>
<gene>
    <name evidence="1" type="ORF">UFOVP517_1</name>
</gene>
<sequence length="42" mass="4942">MTKTDLEFIHDEMDRFKKQTNPILTVSPGEYLDDQESAIVER</sequence>
<feature type="non-terminal residue" evidence="1">
    <location>
        <position position="42"/>
    </location>
</feature>
<proteinExistence type="predicted"/>
<evidence type="ECO:0000313" key="1">
    <source>
        <dbReference type="EMBL" id="CAB4146889.1"/>
    </source>
</evidence>
<reference evidence="1" key="1">
    <citation type="submission" date="2020-04" db="EMBL/GenBank/DDBJ databases">
        <authorList>
            <person name="Chiriac C."/>
            <person name="Salcher M."/>
            <person name="Ghai R."/>
            <person name="Kavagutti S V."/>
        </authorList>
    </citation>
    <scope>NUCLEOTIDE SEQUENCE</scope>
</reference>
<protein>
    <submittedName>
        <fullName evidence="1">Uncharacterized protein</fullName>
    </submittedName>
</protein>
<name>A0A6J5MTH1_9CAUD</name>